<comment type="similarity">
    <text evidence="1">Belongs to the UPF0237 family.</text>
</comment>
<dbReference type="PROSITE" id="PS51671">
    <property type="entry name" value="ACT"/>
    <property type="match status" value="1"/>
</dbReference>
<dbReference type="Proteomes" id="UP000606870">
    <property type="component" value="Unassembled WGS sequence"/>
</dbReference>
<dbReference type="SUPFAM" id="SSF55021">
    <property type="entry name" value="ACT-like"/>
    <property type="match status" value="1"/>
</dbReference>
<keyword evidence="4" id="KW-1185">Reference proteome</keyword>
<dbReference type="Pfam" id="PF13740">
    <property type="entry name" value="ACT_6"/>
    <property type="match status" value="1"/>
</dbReference>
<evidence type="ECO:0000259" key="2">
    <source>
        <dbReference type="PROSITE" id="PS51671"/>
    </source>
</evidence>
<feature type="domain" description="ACT" evidence="2">
    <location>
        <begin position="4"/>
        <end position="78"/>
    </location>
</feature>
<protein>
    <recommendedName>
        <fullName evidence="1">UPF0237 protein H8J70_04175</fullName>
    </recommendedName>
</protein>
<evidence type="ECO:0000313" key="3">
    <source>
        <dbReference type="EMBL" id="MBC3536446.1"/>
    </source>
</evidence>
<dbReference type="InterPro" id="IPR050990">
    <property type="entry name" value="UPF0237/GcvR_regulator"/>
</dbReference>
<organism evidence="3 4">
    <name type="scientific">Megasphaera hominis</name>
    <dbReference type="NCBI Taxonomy" id="159836"/>
    <lineage>
        <taxon>Bacteria</taxon>
        <taxon>Bacillati</taxon>
        <taxon>Bacillota</taxon>
        <taxon>Negativicutes</taxon>
        <taxon>Veillonellales</taxon>
        <taxon>Veillonellaceae</taxon>
        <taxon>Megasphaera</taxon>
    </lineage>
</organism>
<proteinExistence type="inferred from homology"/>
<evidence type="ECO:0000256" key="1">
    <source>
        <dbReference type="HAMAP-Rule" id="MF_01054"/>
    </source>
</evidence>
<dbReference type="Gene3D" id="3.30.70.260">
    <property type="match status" value="1"/>
</dbReference>
<gene>
    <name evidence="3" type="ORF">H8J70_04175</name>
</gene>
<evidence type="ECO:0000313" key="4">
    <source>
        <dbReference type="Proteomes" id="UP000606870"/>
    </source>
</evidence>
<reference evidence="3 4" key="1">
    <citation type="submission" date="2020-08" db="EMBL/GenBank/DDBJ databases">
        <authorList>
            <person name="Liu C."/>
            <person name="Sun Q."/>
        </authorList>
    </citation>
    <scope>NUCLEOTIDE SEQUENCE [LARGE SCALE GENOMIC DNA]</scope>
    <source>
        <strain evidence="3 4">NSJ-59</strain>
    </source>
</reference>
<accession>A0ABR6VGS6</accession>
<name>A0ABR6VGS6_9FIRM</name>
<dbReference type="PANTHER" id="PTHR34875">
    <property type="entry name" value="UPF0237 PROTEIN MJ1558"/>
    <property type="match status" value="1"/>
</dbReference>
<dbReference type="InterPro" id="IPR022986">
    <property type="entry name" value="UPF0237_ACT"/>
</dbReference>
<comment type="caution">
    <text evidence="3">The sequence shown here is derived from an EMBL/GenBank/DDBJ whole genome shotgun (WGS) entry which is preliminary data.</text>
</comment>
<dbReference type="PANTHER" id="PTHR34875:SF6">
    <property type="entry name" value="UPF0237 PROTEIN MJ1558"/>
    <property type="match status" value="1"/>
</dbReference>
<dbReference type="NCBIfam" id="NF001220">
    <property type="entry name" value="PRK00194.1"/>
    <property type="match status" value="1"/>
</dbReference>
<dbReference type="CDD" id="cd04872">
    <property type="entry name" value="ACT_1ZPV"/>
    <property type="match status" value="1"/>
</dbReference>
<sequence>MKAVITVVGVDRTGIIAAVSNIMAENQVNILTINQVILDNIFNMAMIVDLENSAVDLNGLQQLLKEKGDQLGVEIRAQNMEIFNAMHRIG</sequence>
<dbReference type="HAMAP" id="MF_01054">
    <property type="entry name" value="UPF0237"/>
    <property type="match status" value="1"/>
</dbReference>
<dbReference type="InterPro" id="IPR002912">
    <property type="entry name" value="ACT_dom"/>
</dbReference>
<dbReference type="EMBL" id="JACOGK010000008">
    <property type="protein sequence ID" value="MBC3536446.1"/>
    <property type="molecule type" value="Genomic_DNA"/>
</dbReference>
<dbReference type="InterPro" id="IPR045865">
    <property type="entry name" value="ACT-like_dom_sf"/>
</dbReference>
<dbReference type="RefSeq" id="WP_186502606.1">
    <property type="nucleotide sequence ID" value="NZ_JACOGK010000008.1"/>
</dbReference>